<evidence type="ECO:0000313" key="3">
    <source>
        <dbReference type="EMBL" id="CAD8834976.1"/>
    </source>
</evidence>
<dbReference type="SUPFAM" id="SSF50156">
    <property type="entry name" value="PDZ domain-like"/>
    <property type="match status" value="1"/>
</dbReference>
<proteinExistence type="predicted"/>
<dbReference type="EMBL" id="HBFQ01013434">
    <property type="protein sequence ID" value="CAD8834976.1"/>
    <property type="molecule type" value="Transcribed_RNA"/>
</dbReference>
<feature type="compositionally biased region" description="Basic and acidic residues" evidence="1">
    <location>
        <begin position="397"/>
        <end position="413"/>
    </location>
</feature>
<dbReference type="InterPro" id="IPR036034">
    <property type="entry name" value="PDZ_sf"/>
</dbReference>
<organism evidence="3">
    <name type="scientific">Noctiluca scintillans</name>
    <name type="common">Sea sparkle</name>
    <name type="synonym">Red tide dinoflagellate</name>
    <dbReference type="NCBI Taxonomy" id="2966"/>
    <lineage>
        <taxon>Eukaryota</taxon>
        <taxon>Sar</taxon>
        <taxon>Alveolata</taxon>
        <taxon>Dinophyceae</taxon>
        <taxon>Noctilucales</taxon>
        <taxon>Noctilucaceae</taxon>
        <taxon>Noctiluca</taxon>
    </lineage>
</organism>
<dbReference type="AlphaFoldDB" id="A0A7S0ZXB5"/>
<dbReference type="GO" id="GO:0000398">
    <property type="term" value="P:mRNA splicing, via spliceosome"/>
    <property type="evidence" value="ECO:0007669"/>
    <property type="project" value="TreeGrafter"/>
</dbReference>
<evidence type="ECO:0000259" key="2">
    <source>
        <dbReference type="PROSITE" id="PS50106"/>
    </source>
</evidence>
<dbReference type="GO" id="GO:0061632">
    <property type="term" value="F:RNA lariat debranching enzyme activator activity"/>
    <property type="evidence" value="ECO:0007669"/>
    <property type="project" value="TreeGrafter"/>
</dbReference>
<dbReference type="InterPro" id="IPR040194">
    <property type="entry name" value="Cwf19-like"/>
</dbReference>
<accession>A0A7S0ZXB5</accession>
<dbReference type="PANTHER" id="PTHR12072:SF4">
    <property type="entry name" value="CWF19-LIKE PROTEIN 1"/>
    <property type="match status" value="1"/>
</dbReference>
<dbReference type="PANTHER" id="PTHR12072">
    <property type="entry name" value="CWF19, CELL CYCLE CONTROL PROTEIN"/>
    <property type="match status" value="1"/>
</dbReference>
<dbReference type="InterPro" id="IPR001478">
    <property type="entry name" value="PDZ"/>
</dbReference>
<dbReference type="GO" id="GO:0071014">
    <property type="term" value="C:post-mRNA release spliceosomal complex"/>
    <property type="evidence" value="ECO:0007669"/>
    <property type="project" value="TreeGrafter"/>
</dbReference>
<evidence type="ECO:0000256" key="1">
    <source>
        <dbReference type="SAM" id="MobiDB-lite"/>
    </source>
</evidence>
<gene>
    <name evidence="3" type="ORF">NSCI0253_LOCUS9324</name>
</gene>
<feature type="region of interest" description="Disordered" evidence="1">
    <location>
        <begin position="393"/>
        <end position="429"/>
    </location>
</feature>
<feature type="region of interest" description="Disordered" evidence="1">
    <location>
        <begin position="43"/>
        <end position="62"/>
    </location>
</feature>
<feature type="compositionally biased region" description="Low complexity" evidence="1">
    <location>
        <begin position="43"/>
        <end position="58"/>
    </location>
</feature>
<feature type="domain" description="PDZ" evidence="2">
    <location>
        <begin position="448"/>
        <end position="513"/>
    </location>
</feature>
<reference evidence="3" key="1">
    <citation type="submission" date="2021-01" db="EMBL/GenBank/DDBJ databases">
        <authorList>
            <person name="Corre E."/>
            <person name="Pelletier E."/>
            <person name="Niang G."/>
            <person name="Scheremetjew M."/>
            <person name="Finn R."/>
            <person name="Kale V."/>
            <person name="Holt S."/>
            <person name="Cochrane G."/>
            <person name="Meng A."/>
            <person name="Brown T."/>
            <person name="Cohen L."/>
        </authorList>
    </citation>
    <scope>NUCLEOTIDE SEQUENCE</scope>
</reference>
<name>A0A7S0ZXB5_NOCSC</name>
<sequence length="535" mass="58180">MLLAQVEWTVSGAMRNEIRQKIKKTTHERERAQAIRDNLWQQEANKQQAAAKQKGQEALAREREQRRVAAELAEATRPRKLLVSGDVGGHFHKLFSTCEAQAAKVGAFDILLCVGAFLPHEGGMEYFASKRAPLHTYFVDSGASLLQVAPNGKTLCEHLTFLGGYGVQDICGLRVAFLSGLYDPTLYELDDADFVGSAFTRGAVEGLRKLASHDRKRGIDVFLSCNWPTGYENLAEESPLTGSGRWQQACAQPLAELCLDMEPRYHIFGTADTFHQWPPFQTQRGVCRCIGLGNVGSTVRWLHALALAPKRDPSKEHASNAKSCPFKRTAIEAAPGSPPAKRRAPPTVEVPRETVLVALLAGDTKTIQDLNEQLQSSVVECGAAGTVTMTVPQAKSQPDDKDVKEAEETHVPEEGTSVPAAKAEVSEEDAERAQAAVAWLTEPPGVGVVRYTFPTTGPLGLRLSKDVPPWILEVRDGSLAARKAPRVPLGGIVLAVNGYDLSKKCDEAAKALMVRPVVLDVEWPADQPKPNCTTA</sequence>
<dbReference type="PROSITE" id="PS50106">
    <property type="entry name" value="PDZ"/>
    <property type="match status" value="1"/>
</dbReference>
<protein>
    <recommendedName>
        <fullName evidence="2">PDZ domain-containing protein</fullName>
    </recommendedName>
</protein>